<keyword evidence="3" id="KW-1185">Reference proteome</keyword>
<dbReference type="InterPro" id="IPR003265">
    <property type="entry name" value="HhH-GPD_domain"/>
</dbReference>
<dbReference type="Proteomes" id="UP001497512">
    <property type="component" value="Chromosome 15"/>
</dbReference>
<dbReference type="PANTHER" id="PTHR47203">
    <property type="match status" value="1"/>
</dbReference>
<dbReference type="CDD" id="cd00056">
    <property type="entry name" value="ENDO3c"/>
    <property type="match status" value="1"/>
</dbReference>
<proteinExistence type="predicted"/>
<feature type="domain" description="HhH-GPD" evidence="1">
    <location>
        <begin position="72"/>
        <end position="229"/>
    </location>
</feature>
<evidence type="ECO:0000313" key="2">
    <source>
        <dbReference type="EMBL" id="CAK9206393.1"/>
    </source>
</evidence>
<dbReference type="EMBL" id="OZ019907">
    <property type="protein sequence ID" value="CAK9206393.1"/>
    <property type="molecule type" value="Genomic_DNA"/>
</dbReference>
<dbReference type="InterPro" id="IPR011257">
    <property type="entry name" value="DNA_glycosylase"/>
</dbReference>
<dbReference type="SUPFAM" id="SSF48150">
    <property type="entry name" value="DNA-glycosylase"/>
    <property type="match status" value="1"/>
</dbReference>
<dbReference type="Gene3D" id="1.10.1670.10">
    <property type="entry name" value="Helix-hairpin-Helix base-excision DNA repair enzymes (C-terminal)"/>
    <property type="match status" value="1"/>
</dbReference>
<dbReference type="SMART" id="SM00478">
    <property type="entry name" value="ENDO3c"/>
    <property type="match status" value="1"/>
</dbReference>
<evidence type="ECO:0000259" key="1">
    <source>
        <dbReference type="SMART" id="SM00478"/>
    </source>
</evidence>
<dbReference type="PANTHER" id="PTHR47203:SF1">
    <property type="entry name" value="HYPOTHETICAL BASE EXCISION DNA REPAIR PROTEIN (EUROFUNG)"/>
    <property type="match status" value="1"/>
</dbReference>
<evidence type="ECO:0000313" key="3">
    <source>
        <dbReference type="Proteomes" id="UP001497512"/>
    </source>
</evidence>
<sequence>MAVMQLEGPYPTFARPSVEECWEVRNRLHSLHGLGGEYVRPRSCPTIDPIAMRDPEEVKRHTVLDSLIGTILSQNTTDNNSRRAFASLKTAFPTWEEVQKADLNAVEDAIRCGGLAQIKAARIANILNTLLEERGSICLEYVRNMTSDQIKAELSRFKGVGPKTVACVLMFHLEHNEFPVDTHVHRLSKMLGWVPPNADREKAYLHLNKRVPNDIKFDLHCLLVTHGKRCPRCAKGGRAQTTPDGPCPLVNWSFKAVQENDSKGSISLLDQNAIKFLEG</sequence>
<reference evidence="2" key="1">
    <citation type="submission" date="2024-02" db="EMBL/GenBank/DDBJ databases">
        <authorList>
            <consortium name="ELIXIR-Norway"/>
            <consortium name="Elixir Norway"/>
        </authorList>
    </citation>
    <scope>NUCLEOTIDE SEQUENCE</scope>
</reference>
<dbReference type="InterPro" id="IPR023170">
    <property type="entry name" value="HhH_base_excis_C"/>
</dbReference>
<name>A0ABP0TVX0_9BRYO</name>
<dbReference type="Pfam" id="PF00730">
    <property type="entry name" value="HhH-GPD"/>
    <property type="match status" value="1"/>
</dbReference>
<protein>
    <recommendedName>
        <fullName evidence="1">HhH-GPD domain-containing protein</fullName>
    </recommendedName>
</protein>
<dbReference type="Gene3D" id="1.10.340.30">
    <property type="entry name" value="Hypothetical protein, domain 2"/>
    <property type="match status" value="1"/>
</dbReference>
<organism evidence="2 3">
    <name type="scientific">Sphagnum troendelagicum</name>
    <dbReference type="NCBI Taxonomy" id="128251"/>
    <lineage>
        <taxon>Eukaryota</taxon>
        <taxon>Viridiplantae</taxon>
        <taxon>Streptophyta</taxon>
        <taxon>Embryophyta</taxon>
        <taxon>Bryophyta</taxon>
        <taxon>Sphagnophytina</taxon>
        <taxon>Sphagnopsida</taxon>
        <taxon>Sphagnales</taxon>
        <taxon>Sphagnaceae</taxon>
        <taxon>Sphagnum</taxon>
    </lineage>
</organism>
<gene>
    <name evidence="2" type="ORF">CSSPTR1EN2_LOCUS8326</name>
</gene>
<accession>A0ABP0TVX0</accession>